<evidence type="ECO:0000313" key="2">
    <source>
        <dbReference type="EMBL" id="MEN3226509.1"/>
    </source>
</evidence>
<dbReference type="RefSeq" id="WP_345970138.1">
    <property type="nucleotide sequence ID" value="NZ_JAQYXL010000001.1"/>
</dbReference>
<reference evidence="2 3" key="1">
    <citation type="journal article" date="2023" name="PLoS ONE">
        <title>Complete genome assembly of Hawai'i environmental nontuberculous mycobacteria reveals unexpected co-isolation with methylobacteria.</title>
        <authorList>
            <person name="Hendrix J."/>
            <person name="Epperson L.E."/>
            <person name="Tong E.I."/>
            <person name="Chan Y.L."/>
            <person name="Hasan N.A."/>
            <person name="Dawrs S.N."/>
            <person name="Norton G.J."/>
            <person name="Virdi R."/>
            <person name="Crooks J.L."/>
            <person name="Chan E.D."/>
            <person name="Honda J.R."/>
            <person name="Strong M."/>
        </authorList>
    </citation>
    <scope>NUCLEOTIDE SEQUENCE [LARGE SCALE GENOMIC DNA]</scope>
    <source>
        <strain evidence="2 3">NJH_HI01</strain>
    </source>
</reference>
<feature type="region of interest" description="Disordered" evidence="1">
    <location>
        <begin position="292"/>
        <end position="319"/>
    </location>
</feature>
<dbReference type="EMBL" id="JAQYXL010000001">
    <property type="protein sequence ID" value="MEN3226509.1"/>
    <property type="molecule type" value="Genomic_DNA"/>
</dbReference>
<dbReference type="Proteomes" id="UP001404845">
    <property type="component" value="Unassembled WGS sequence"/>
</dbReference>
<protein>
    <submittedName>
        <fullName evidence="2">SIR2 family protein</fullName>
    </submittedName>
</protein>
<comment type="caution">
    <text evidence="2">The sequence shown here is derived from an EMBL/GenBank/DDBJ whole genome shotgun (WGS) entry which is preliminary data.</text>
</comment>
<sequence>MASFNADLLDDLARQRVVLFLGAGVSSSATTRAGGRIKGWERFLIDACDAVEQGLSTQVRQLIEAKDFLLASELLQQALGEVWERMIIEEFGQMADPSELHDATISLDQRIILTTNFDKLIEVSWEAKLGNDTHLPRVVSSLDAGHFSILKDHRGKYLVKIHGTVDNPNNIVFSRSDYIRLAFGNPTYTAFLEVLLLSYTFVFIGFSMDDPAIVSLMEMYALRYPKSRPHYILSPKGRPDNILEINRRLRKLLAIQYEPDASHSHLPPLLRDLAEQMRQKRREIFAAGLSSMAEKSEMSSGEVVEQPDASLPNGGNIEE</sequence>
<organism evidence="2 3">
    <name type="scientific">Methylorubrum rhodesianum</name>
    <dbReference type="NCBI Taxonomy" id="29427"/>
    <lineage>
        <taxon>Bacteria</taxon>
        <taxon>Pseudomonadati</taxon>
        <taxon>Pseudomonadota</taxon>
        <taxon>Alphaproteobacteria</taxon>
        <taxon>Hyphomicrobiales</taxon>
        <taxon>Methylobacteriaceae</taxon>
        <taxon>Methylorubrum</taxon>
    </lineage>
</organism>
<gene>
    <name evidence="2" type="ORF">PUR21_02300</name>
</gene>
<evidence type="ECO:0000313" key="3">
    <source>
        <dbReference type="Proteomes" id="UP001404845"/>
    </source>
</evidence>
<evidence type="ECO:0000256" key="1">
    <source>
        <dbReference type="SAM" id="MobiDB-lite"/>
    </source>
</evidence>
<accession>A0ABU9Z5Y8</accession>
<dbReference type="Pfam" id="PF13289">
    <property type="entry name" value="SIR2_2"/>
    <property type="match status" value="1"/>
</dbReference>
<name>A0ABU9Z5Y8_9HYPH</name>
<keyword evidence="3" id="KW-1185">Reference proteome</keyword>
<proteinExistence type="predicted"/>